<dbReference type="EMBL" id="LJYW01000001">
    <property type="protein sequence ID" value="KPL54528.1"/>
    <property type="molecule type" value="Genomic_DNA"/>
</dbReference>
<evidence type="ECO:0000313" key="2">
    <source>
        <dbReference type="Proteomes" id="UP000048984"/>
    </source>
</evidence>
<proteinExistence type="predicted"/>
<dbReference type="Proteomes" id="UP000048984">
    <property type="component" value="Unassembled WGS sequence"/>
</dbReference>
<name>A0A0P6W5R8_9HYPH</name>
<organism evidence="1 2">
    <name type="scientific">Prosthecodimorpha hirschii</name>
    <dbReference type="NCBI Taxonomy" id="665126"/>
    <lineage>
        <taxon>Bacteria</taxon>
        <taxon>Pseudomonadati</taxon>
        <taxon>Pseudomonadota</taxon>
        <taxon>Alphaproteobacteria</taxon>
        <taxon>Hyphomicrobiales</taxon>
        <taxon>Ancalomicrobiaceae</taxon>
        <taxon>Prosthecodimorpha</taxon>
    </lineage>
</organism>
<evidence type="ECO:0000313" key="1">
    <source>
        <dbReference type="EMBL" id="KPL54528.1"/>
    </source>
</evidence>
<dbReference type="RefSeq" id="WP_054360695.1">
    <property type="nucleotide sequence ID" value="NZ_LJYW01000001.1"/>
</dbReference>
<dbReference type="STRING" id="665126.ABB55_21785"/>
<protein>
    <submittedName>
        <fullName evidence="1">Uncharacterized protein</fullName>
    </submittedName>
</protein>
<dbReference type="AlphaFoldDB" id="A0A0P6W5R8"/>
<keyword evidence="2" id="KW-1185">Reference proteome</keyword>
<reference evidence="1 2" key="1">
    <citation type="submission" date="2015-09" db="EMBL/GenBank/DDBJ databases">
        <authorList>
            <person name="Jackson K.R."/>
            <person name="Lunt B.L."/>
            <person name="Fisher J.N.B."/>
            <person name="Gardner A.V."/>
            <person name="Bailey M.E."/>
            <person name="Deus L.M."/>
            <person name="Earl A.S."/>
            <person name="Gibby P.D."/>
            <person name="Hartmann K.A."/>
            <person name="Liu J.E."/>
            <person name="Manci A.M."/>
            <person name="Nielsen D.A."/>
            <person name="Solomon M.B."/>
            <person name="Breakwell D.P."/>
            <person name="Burnett S.H."/>
            <person name="Grose J.H."/>
        </authorList>
    </citation>
    <scope>NUCLEOTIDE SEQUENCE [LARGE SCALE GENOMIC DNA]</scope>
    <source>
        <strain evidence="1 2">16</strain>
    </source>
</reference>
<gene>
    <name evidence="1" type="ORF">ABB55_21785</name>
</gene>
<accession>A0A0P6W5R8</accession>
<comment type="caution">
    <text evidence="1">The sequence shown here is derived from an EMBL/GenBank/DDBJ whole genome shotgun (WGS) entry which is preliminary data.</text>
</comment>
<reference evidence="1 2" key="2">
    <citation type="submission" date="2015-10" db="EMBL/GenBank/DDBJ databases">
        <title>Draft Genome Sequence of Prosthecomicrobium hirschii ATCC 27832.</title>
        <authorList>
            <person name="Daniel J."/>
            <person name="Givan S.A."/>
            <person name="Brun Y.V."/>
            <person name="Brown P.J."/>
        </authorList>
    </citation>
    <scope>NUCLEOTIDE SEQUENCE [LARGE SCALE GENOMIC DNA]</scope>
    <source>
        <strain evidence="1 2">16</strain>
    </source>
</reference>
<sequence length="115" mass="11442">MNTIFLRFADRSEALALLGAAGLTVAPETETGTETGTGPVLPPLVMTASGPVYPDLVFGTGIVALPTGALDADGLPILAPAEGCHVNLLAPDGWPLPAPLAGRVVAPASPACVFA</sequence>